<gene>
    <name evidence="2" type="ORF">LAZ67_1003714</name>
</gene>
<feature type="compositionally biased region" description="Polar residues" evidence="1">
    <location>
        <begin position="494"/>
        <end position="506"/>
    </location>
</feature>
<name>A0ABY6JXV4_9ARAC</name>
<feature type="region of interest" description="Disordered" evidence="1">
    <location>
        <begin position="224"/>
        <end position="259"/>
    </location>
</feature>
<sequence length="905" mass="100343">MLLMNSMLTFKVAQEMALAHEAAVKNVAEIKDGKPQEEINVMGRAVKIGIGLEWISYGDSVCQINKVMNGNGMAAAMNGNGNGAKYGNGNGMAAAMNGNGNGMAAYMNGNGMAAMMNGNGGKYANGMMSGANGMGAGYMNGGEDMYSEGDGLSVYGNPGVDFHFSPRCPRPASNADNRSFLDTMPIRRDPPRLEETPGPSRPIRNRRLPEYFKDCVTNWGAKMEEQTDQSNDSTEPSVPKQGTTFEEEERSPPQGTYADPLTQIADALSKLLVARPPREIDVSPYDGTLEAQSFFDNFDAQADRAKLTYTDRLRKLPCYLQEASFARFLAIKLTPQMPLEDYYQNKTVMGMKLNLPADILIESLTEGLPVADQRLIATVQPNTIKEWFNLVSRIRRTQCATSAAYQRQVDKAPHLTYHNPPPRYNNQRSSRATYQVTPPPSPCKYCNAMHWHSQCEQRFPQSRTRQVYSARPRTTTVPKRGTHTRPKVQPLSPVPQSKLQAKTTLQAPRATQRESVTSGNQNSAQERHILVLLEAAITRWSPYTRGLSLIGRARAANSLVLFSVVHHIHGYLPTDRTTHKIQARLARFIWGPERTAWFPGSVLARPVSLGGFGLIDIETQLRLSCFKGVQAALRGSRNAYSWLVESGTWLHPPLSGSWLSPRRLRLLKIWEAVADIFTLDHSVLTPHQLLNLPIIGGCRLLRAPDLLAPTRWVSACIGDFAGPAPPFTRPTRCALADAASLTSFSRRLIDENQRGTYRVNTIGQAVVLRGTTTPFLRVITQTARRMLERRRLTALPIIQFARRLAMYALPHPAHPSSAQQSCIACGSGDLSLVHQYWSCRCIRPLIREAFTIIGRPPDLQGWVFGHGLDDDTLAILASAKTRIYSRGSGCVMGFPHWDSKRQRQV</sequence>
<protein>
    <submittedName>
        <fullName evidence="2">Uncharacterized protein</fullName>
    </submittedName>
</protein>
<dbReference type="Proteomes" id="UP001235939">
    <property type="component" value="Chromosome 01"/>
</dbReference>
<feature type="region of interest" description="Disordered" evidence="1">
    <location>
        <begin position="413"/>
        <end position="436"/>
    </location>
</feature>
<proteinExistence type="predicted"/>
<evidence type="ECO:0000313" key="3">
    <source>
        <dbReference type="Proteomes" id="UP001235939"/>
    </source>
</evidence>
<feature type="compositionally biased region" description="Polar residues" evidence="1">
    <location>
        <begin position="424"/>
        <end position="436"/>
    </location>
</feature>
<organism evidence="2 3">
    <name type="scientific">Cordylochernes scorpioides</name>
    <dbReference type="NCBI Taxonomy" id="51811"/>
    <lineage>
        <taxon>Eukaryota</taxon>
        <taxon>Metazoa</taxon>
        <taxon>Ecdysozoa</taxon>
        <taxon>Arthropoda</taxon>
        <taxon>Chelicerata</taxon>
        <taxon>Arachnida</taxon>
        <taxon>Pseudoscorpiones</taxon>
        <taxon>Cheliferoidea</taxon>
        <taxon>Chernetidae</taxon>
        <taxon>Cordylochernes</taxon>
    </lineage>
</organism>
<evidence type="ECO:0000313" key="2">
    <source>
        <dbReference type="EMBL" id="UYV61177.1"/>
    </source>
</evidence>
<evidence type="ECO:0000256" key="1">
    <source>
        <dbReference type="SAM" id="MobiDB-lite"/>
    </source>
</evidence>
<reference evidence="2 3" key="1">
    <citation type="submission" date="2022-01" db="EMBL/GenBank/DDBJ databases">
        <title>A chromosomal length assembly of Cordylochernes scorpioides.</title>
        <authorList>
            <person name="Zeh D."/>
            <person name="Zeh J."/>
        </authorList>
    </citation>
    <scope>NUCLEOTIDE SEQUENCE [LARGE SCALE GENOMIC DNA]</scope>
    <source>
        <strain evidence="2">IN4F17</strain>
        <tissue evidence="2">Whole Body</tissue>
    </source>
</reference>
<feature type="region of interest" description="Disordered" evidence="1">
    <location>
        <begin position="462"/>
        <end position="522"/>
    </location>
</feature>
<accession>A0ABY6JXV4</accession>
<feature type="compositionally biased region" description="Basic and acidic residues" evidence="1">
    <location>
        <begin position="185"/>
        <end position="195"/>
    </location>
</feature>
<dbReference type="EMBL" id="CP092863">
    <property type="protein sequence ID" value="UYV61177.1"/>
    <property type="molecule type" value="Genomic_DNA"/>
</dbReference>
<feature type="compositionally biased region" description="Polar residues" evidence="1">
    <location>
        <begin position="228"/>
        <end position="244"/>
    </location>
</feature>
<feature type="compositionally biased region" description="Polar residues" evidence="1">
    <location>
        <begin position="462"/>
        <end position="477"/>
    </location>
</feature>
<keyword evidence="3" id="KW-1185">Reference proteome</keyword>
<feature type="region of interest" description="Disordered" evidence="1">
    <location>
        <begin position="171"/>
        <end position="207"/>
    </location>
</feature>
<feature type="compositionally biased region" description="Polar residues" evidence="1">
    <location>
        <begin position="513"/>
        <end position="522"/>
    </location>
</feature>